<evidence type="ECO:0008006" key="3">
    <source>
        <dbReference type="Google" id="ProtNLM"/>
    </source>
</evidence>
<name>A0ABR5ANT6_BACBA</name>
<proteinExistence type="predicted"/>
<organism evidence="1 2">
    <name type="scientific">Bacillus badius</name>
    <dbReference type="NCBI Taxonomy" id="1455"/>
    <lineage>
        <taxon>Bacteria</taxon>
        <taxon>Bacillati</taxon>
        <taxon>Bacillota</taxon>
        <taxon>Bacilli</taxon>
        <taxon>Bacillales</taxon>
        <taxon>Bacillaceae</taxon>
        <taxon>Pseudobacillus</taxon>
    </lineage>
</organism>
<accession>A0ABR5ANT6</accession>
<reference evidence="1 2" key="1">
    <citation type="submission" date="2015-01" db="EMBL/GenBank/DDBJ databases">
        <title>Genome Assembly of Bacillus badius MTCC 1458.</title>
        <authorList>
            <person name="Verma A."/>
            <person name="Khatri I."/>
            <person name="Mual P."/>
            <person name="Subramanian S."/>
            <person name="Krishnamurthi S."/>
        </authorList>
    </citation>
    <scope>NUCLEOTIDE SEQUENCE [LARGE SCALE GENOMIC DNA]</scope>
    <source>
        <strain evidence="1 2">MTCC 1458</strain>
    </source>
</reference>
<dbReference type="RefSeq" id="WP_041114611.1">
    <property type="nucleotide sequence ID" value="NZ_JARTHD010000007.1"/>
</dbReference>
<sequence>MPDEMNGKITNLEAEMMIDESKEKLPYLIENAKITSKLLKARYESLIAEGFTEKQALEIILTRPLYE</sequence>
<dbReference type="Proteomes" id="UP000031982">
    <property type="component" value="Unassembled WGS sequence"/>
</dbReference>
<dbReference type="EMBL" id="JXLP01000031">
    <property type="protein sequence ID" value="KIL72703.1"/>
    <property type="molecule type" value="Genomic_DNA"/>
</dbReference>
<protein>
    <recommendedName>
        <fullName evidence="3">Phage protein</fullName>
    </recommendedName>
</protein>
<keyword evidence="2" id="KW-1185">Reference proteome</keyword>
<comment type="caution">
    <text evidence="1">The sequence shown here is derived from an EMBL/GenBank/DDBJ whole genome shotgun (WGS) entry which is preliminary data.</text>
</comment>
<evidence type="ECO:0000313" key="2">
    <source>
        <dbReference type="Proteomes" id="UP000031982"/>
    </source>
</evidence>
<gene>
    <name evidence="1" type="ORF">SD77_3438</name>
</gene>
<evidence type="ECO:0000313" key="1">
    <source>
        <dbReference type="EMBL" id="KIL72703.1"/>
    </source>
</evidence>